<dbReference type="Pfam" id="PF00023">
    <property type="entry name" value="Ank"/>
    <property type="match status" value="1"/>
</dbReference>
<reference evidence="5" key="2">
    <citation type="submission" date="2023-06" db="EMBL/GenBank/DDBJ databases">
        <authorList>
            <consortium name="Lawrence Berkeley National Laboratory"/>
            <person name="Haridas S."/>
            <person name="Hensen N."/>
            <person name="Bonometti L."/>
            <person name="Westerberg I."/>
            <person name="Brannstrom I.O."/>
            <person name="Guillou S."/>
            <person name="Cros-Aarteil S."/>
            <person name="Calhoun S."/>
            <person name="Kuo A."/>
            <person name="Mondo S."/>
            <person name="Pangilinan J."/>
            <person name="Riley R."/>
            <person name="Labutti K."/>
            <person name="Andreopoulos B."/>
            <person name="Lipzen A."/>
            <person name="Chen C."/>
            <person name="Yanf M."/>
            <person name="Daum C."/>
            <person name="Ng V."/>
            <person name="Clum A."/>
            <person name="Steindorff A."/>
            <person name="Ohm R."/>
            <person name="Martin F."/>
            <person name="Silar P."/>
            <person name="Natvig D."/>
            <person name="Lalanne C."/>
            <person name="Gautier V."/>
            <person name="Ament-Velasquez S.L."/>
            <person name="Kruys A."/>
            <person name="Hutchinson M.I."/>
            <person name="Powell A.J."/>
            <person name="Barry K."/>
            <person name="Miller A.N."/>
            <person name="Grigoriev I.V."/>
            <person name="Debuchy R."/>
            <person name="Gladieux P."/>
            <person name="Thoren M.H."/>
            <person name="Johannesson H."/>
        </authorList>
    </citation>
    <scope>NUCLEOTIDE SEQUENCE</scope>
    <source>
        <strain evidence="5">CBS 118394</strain>
    </source>
</reference>
<dbReference type="InterPro" id="IPR002110">
    <property type="entry name" value="Ankyrin_rpt"/>
</dbReference>
<dbReference type="Gene3D" id="1.25.40.20">
    <property type="entry name" value="Ankyrin repeat-containing domain"/>
    <property type="match status" value="5"/>
</dbReference>
<feature type="repeat" description="ANK" evidence="3">
    <location>
        <begin position="475"/>
        <end position="507"/>
    </location>
</feature>
<feature type="repeat" description="ANK" evidence="3">
    <location>
        <begin position="209"/>
        <end position="241"/>
    </location>
</feature>
<keyword evidence="2 3" id="KW-0040">ANK repeat</keyword>
<evidence type="ECO:0000256" key="3">
    <source>
        <dbReference type="PROSITE-ProRule" id="PRU00023"/>
    </source>
</evidence>
<dbReference type="InterPro" id="IPR036770">
    <property type="entry name" value="Ankyrin_rpt-contain_sf"/>
</dbReference>
<dbReference type="PANTHER" id="PTHR24198">
    <property type="entry name" value="ANKYRIN REPEAT AND PROTEIN KINASE DOMAIN-CONTAINING PROTEIN"/>
    <property type="match status" value="1"/>
</dbReference>
<evidence type="ECO:0000256" key="2">
    <source>
        <dbReference type="ARBA" id="ARBA00023043"/>
    </source>
</evidence>
<dbReference type="Pfam" id="PF12796">
    <property type="entry name" value="Ank_2"/>
    <property type="match status" value="2"/>
</dbReference>
<feature type="region of interest" description="Disordered" evidence="4">
    <location>
        <begin position="110"/>
        <end position="195"/>
    </location>
</feature>
<organism evidence="5 6">
    <name type="scientific">Apodospora peruviana</name>
    <dbReference type="NCBI Taxonomy" id="516989"/>
    <lineage>
        <taxon>Eukaryota</taxon>
        <taxon>Fungi</taxon>
        <taxon>Dikarya</taxon>
        <taxon>Ascomycota</taxon>
        <taxon>Pezizomycotina</taxon>
        <taxon>Sordariomycetes</taxon>
        <taxon>Sordariomycetidae</taxon>
        <taxon>Sordariales</taxon>
        <taxon>Lasiosphaeriaceae</taxon>
        <taxon>Apodospora</taxon>
    </lineage>
</organism>
<dbReference type="EMBL" id="JAUEDM010000004">
    <property type="protein sequence ID" value="KAK3318093.1"/>
    <property type="molecule type" value="Genomic_DNA"/>
</dbReference>
<keyword evidence="6" id="KW-1185">Reference proteome</keyword>
<evidence type="ECO:0000313" key="6">
    <source>
        <dbReference type="Proteomes" id="UP001283341"/>
    </source>
</evidence>
<dbReference type="AlphaFoldDB" id="A0AAE0M473"/>
<sequence length="957" mass="105743">MMASPASISALPAELVLFVAENLVCLKDLSSLAQADRKLYSTVNPLLYRRAASSRDAWALAWAAHCGVVGTLRKVLAAGADPNHEFTDHFMLEEWKKANAAYKLAADNRDSEVWDTDNEESESNAGWSLETDDSDHAATLTTNQLSSNSNSDQWGHVFDDSDRDSDILMDEPSDADSSTLDDGDDEDEASADRMRDMDMWEPETQLVMRGFNPIHLAVRGGHDDIVKILLEHGARINEYSRNMCECTRLFGLLNAAECPRRSQPPPTWSALHIAICHSHPSTAKLLLERGASDKMEVPIDPAKPPMLDHSANALHHAAAMGLVDVVRYLLDNTEVAVDVRDQETLTPFYHAYANRRWDSTVPLLLDRGANIDVDTKMFLPYSTITPLGEACRLGNFDDADRLLDLGADPTRGFIATSTGRGLSPLHMCCMPSARDGGEMPQQPRIFEEKDMGVHRMRTIEKLVAKGALLDAKDCSGDTPLIIAAQNANVPALRAVIAAGADIHERNAVGRNAMMQAIMGPSNPPTPAYKGDSPMPLAVTLQELFRNGARLDERDLEGNTILHLVFKCRVDVPAEVQMFVLRILLNMPRVSDLCHVKNKDNKTPLQLAFQAPYQAHNIEACDILIRRSRLCSGLGRSELIDMLRDAALTHNVQAINLILDLDVNGDLTSDPSLLSDLFSKGGASDALIAHFISLRGFPPLPPSNLTHLLCQALRAGELRLAYSILDAGADVNDRDLQGDYPIAVYFRDPLKRFTSERRQMLEALLDRDANIHVPLSPGSRERVFSSVIAERSEFIVGMMLRKQPPLADDPRAVGGFYLHDAVTIASDSMPPSEKIIDLLLSSGASTAEVDEDGDTPLSVLLKSLCWRRHFTWRYHRYIKTLLGRGDVDINRRNNAGKSCADYLEELMHTKNPAGSQTTFLTRRIRLISDNGAEPGVKVLEFLPRPHKRVKPNNVRAGK</sequence>
<dbReference type="SUPFAM" id="SSF48403">
    <property type="entry name" value="Ankyrin repeat"/>
    <property type="match status" value="2"/>
</dbReference>
<protein>
    <submittedName>
        <fullName evidence="5">Ankyrin repeat-containing domain protein</fullName>
    </submittedName>
</protein>
<feature type="compositionally biased region" description="Acidic residues" evidence="4">
    <location>
        <begin position="167"/>
        <end position="189"/>
    </location>
</feature>
<dbReference type="Proteomes" id="UP001283341">
    <property type="component" value="Unassembled WGS sequence"/>
</dbReference>
<evidence type="ECO:0000313" key="5">
    <source>
        <dbReference type="EMBL" id="KAK3318093.1"/>
    </source>
</evidence>
<evidence type="ECO:0000256" key="1">
    <source>
        <dbReference type="ARBA" id="ARBA00022737"/>
    </source>
</evidence>
<feature type="compositionally biased region" description="Acidic residues" evidence="4">
    <location>
        <begin position="113"/>
        <end position="122"/>
    </location>
</feature>
<proteinExistence type="predicted"/>
<name>A0AAE0M473_9PEZI</name>
<keyword evidence="1" id="KW-0677">Repeat</keyword>
<reference evidence="5" key="1">
    <citation type="journal article" date="2023" name="Mol. Phylogenet. Evol.">
        <title>Genome-scale phylogeny and comparative genomics of the fungal order Sordariales.</title>
        <authorList>
            <person name="Hensen N."/>
            <person name="Bonometti L."/>
            <person name="Westerberg I."/>
            <person name="Brannstrom I.O."/>
            <person name="Guillou S."/>
            <person name="Cros-Aarteil S."/>
            <person name="Calhoun S."/>
            <person name="Haridas S."/>
            <person name="Kuo A."/>
            <person name="Mondo S."/>
            <person name="Pangilinan J."/>
            <person name="Riley R."/>
            <person name="LaButti K."/>
            <person name="Andreopoulos B."/>
            <person name="Lipzen A."/>
            <person name="Chen C."/>
            <person name="Yan M."/>
            <person name="Daum C."/>
            <person name="Ng V."/>
            <person name="Clum A."/>
            <person name="Steindorff A."/>
            <person name="Ohm R.A."/>
            <person name="Martin F."/>
            <person name="Silar P."/>
            <person name="Natvig D.O."/>
            <person name="Lalanne C."/>
            <person name="Gautier V."/>
            <person name="Ament-Velasquez S.L."/>
            <person name="Kruys A."/>
            <person name="Hutchinson M.I."/>
            <person name="Powell A.J."/>
            <person name="Barry K."/>
            <person name="Miller A.N."/>
            <person name="Grigoriev I.V."/>
            <person name="Debuchy R."/>
            <person name="Gladieux P."/>
            <person name="Hiltunen Thoren M."/>
            <person name="Johannesson H."/>
        </authorList>
    </citation>
    <scope>NUCLEOTIDE SEQUENCE</scope>
    <source>
        <strain evidence="5">CBS 118394</strain>
    </source>
</reference>
<feature type="compositionally biased region" description="Low complexity" evidence="4">
    <location>
        <begin position="139"/>
        <end position="151"/>
    </location>
</feature>
<comment type="caution">
    <text evidence="5">The sequence shown here is derived from an EMBL/GenBank/DDBJ whole genome shotgun (WGS) entry which is preliminary data.</text>
</comment>
<dbReference type="PROSITE" id="PS50297">
    <property type="entry name" value="ANK_REP_REGION"/>
    <property type="match status" value="2"/>
</dbReference>
<gene>
    <name evidence="5" type="ORF">B0H66DRAFT_556225</name>
</gene>
<dbReference type="PROSITE" id="PS50088">
    <property type="entry name" value="ANK_REPEAT"/>
    <property type="match status" value="3"/>
</dbReference>
<feature type="repeat" description="ANK" evidence="3">
    <location>
        <begin position="343"/>
        <end position="376"/>
    </location>
</feature>
<evidence type="ECO:0000256" key="4">
    <source>
        <dbReference type="SAM" id="MobiDB-lite"/>
    </source>
</evidence>
<feature type="compositionally biased region" description="Basic and acidic residues" evidence="4">
    <location>
        <begin position="157"/>
        <end position="166"/>
    </location>
</feature>
<accession>A0AAE0M473</accession>
<dbReference type="PANTHER" id="PTHR24198:SF165">
    <property type="entry name" value="ANKYRIN REPEAT-CONTAINING PROTEIN-RELATED"/>
    <property type="match status" value="1"/>
</dbReference>
<dbReference type="SMART" id="SM00248">
    <property type="entry name" value="ANK"/>
    <property type="match status" value="13"/>
</dbReference>